<dbReference type="InterPro" id="IPR037923">
    <property type="entry name" value="HTH-like"/>
</dbReference>
<name>A0A1B2DS85_9BACL</name>
<keyword evidence="3" id="KW-0804">Transcription</keyword>
<dbReference type="InterPro" id="IPR009057">
    <property type="entry name" value="Homeodomain-like_sf"/>
</dbReference>
<dbReference type="GO" id="GO:0003700">
    <property type="term" value="F:DNA-binding transcription factor activity"/>
    <property type="evidence" value="ECO:0007669"/>
    <property type="project" value="InterPro"/>
</dbReference>
<reference evidence="5" key="1">
    <citation type="submission" date="2016-08" db="EMBL/GenBank/DDBJ databases">
        <title>Complete Genome Seqeunce of Paenibacillus sp. BIHB 4019 from tea rhizoplane.</title>
        <authorList>
            <person name="Thakur R."/>
            <person name="Swarnkar M.K."/>
            <person name="Gulati A."/>
        </authorList>
    </citation>
    <scope>NUCLEOTIDE SEQUENCE [LARGE SCALE GENOMIC DNA]</scope>
    <source>
        <strain evidence="5">BIHB4019</strain>
    </source>
</reference>
<dbReference type="Pfam" id="PF02311">
    <property type="entry name" value="AraC_binding"/>
    <property type="match status" value="1"/>
</dbReference>
<dbReference type="PANTHER" id="PTHR43280">
    <property type="entry name" value="ARAC-FAMILY TRANSCRIPTIONAL REGULATOR"/>
    <property type="match status" value="1"/>
</dbReference>
<evidence type="ECO:0000313" key="5">
    <source>
        <dbReference type="EMBL" id="ANY70583.1"/>
    </source>
</evidence>
<dbReference type="InterPro" id="IPR020449">
    <property type="entry name" value="Tscrpt_reg_AraC-type_HTH"/>
</dbReference>
<dbReference type="AlphaFoldDB" id="A0A1B2DS85"/>
<gene>
    <name evidence="5" type="ORF">BBD42_05400</name>
</gene>
<protein>
    <submittedName>
        <fullName evidence="5">AraC family transcriptional regulator</fullName>
    </submittedName>
</protein>
<keyword evidence="2" id="KW-0238">DNA-binding</keyword>
<dbReference type="InterPro" id="IPR003313">
    <property type="entry name" value="AraC-bd"/>
</dbReference>
<dbReference type="SUPFAM" id="SSF51215">
    <property type="entry name" value="Regulatory protein AraC"/>
    <property type="match status" value="1"/>
</dbReference>
<feature type="domain" description="HTH araC/xylS-type" evidence="4">
    <location>
        <begin position="180"/>
        <end position="278"/>
    </location>
</feature>
<dbReference type="Gene3D" id="1.10.10.60">
    <property type="entry name" value="Homeodomain-like"/>
    <property type="match status" value="2"/>
</dbReference>
<sequence>MEEQFSFNYRISSDSSFWEVFHAHSQMEFSYVHAGHGDLIVEGKRYRIEPNTLMVFHPFQLHRVQMDVSAEQPFVRTVLMFEPSPLKKYWSSFPLLKAFFEELLLRPGGEPWYGISESSPLALLLKQFKETREQLAADEPAEEEDNHFLLLELLRQLKAIRQKPGTQAALRIRRQSHRAEEMMEWIEQHYQEPFRLEQMAEALHLSRYHVVHLFKQATGSTIMDYTKATRVRHACLYLIETTLTVPEIATRVGMGNPSYFCKVFRQQMGHTPHQYRLHIQRRK</sequence>
<dbReference type="EMBL" id="CP016808">
    <property type="protein sequence ID" value="ANY70583.1"/>
    <property type="molecule type" value="Genomic_DNA"/>
</dbReference>
<organism evidence="5">
    <name type="scientific">Paenibacillus sp. BIHB 4019</name>
    <dbReference type="NCBI Taxonomy" id="1870819"/>
    <lineage>
        <taxon>Bacteria</taxon>
        <taxon>Bacillati</taxon>
        <taxon>Bacillota</taxon>
        <taxon>Bacilli</taxon>
        <taxon>Bacillales</taxon>
        <taxon>Paenibacillaceae</taxon>
        <taxon>Paenibacillus</taxon>
    </lineage>
</organism>
<dbReference type="SUPFAM" id="SSF46689">
    <property type="entry name" value="Homeodomain-like"/>
    <property type="match status" value="2"/>
</dbReference>
<dbReference type="Gene3D" id="2.60.120.10">
    <property type="entry name" value="Jelly Rolls"/>
    <property type="match status" value="1"/>
</dbReference>
<dbReference type="InterPro" id="IPR014710">
    <property type="entry name" value="RmlC-like_jellyroll"/>
</dbReference>
<evidence type="ECO:0000256" key="3">
    <source>
        <dbReference type="ARBA" id="ARBA00023163"/>
    </source>
</evidence>
<accession>A0A1B2DS85</accession>
<proteinExistence type="predicted"/>
<dbReference type="GO" id="GO:0043565">
    <property type="term" value="F:sequence-specific DNA binding"/>
    <property type="evidence" value="ECO:0007669"/>
    <property type="project" value="InterPro"/>
</dbReference>
<evidence type="ECO:0000259" key="4">
    <source>
        <dbReference type="PROSITE" id="PS01124"/>
    </source>
</evidence>
<dbReference type="InterPro" id="IPR018060">
    <property type="entry name" value="HTH_AraC"/>
</dbReference>
<evidence type="ECO:0000256" key="2">
    <source>
        <dbReference type="ARBA" id="ARBA00023125"/>
    </source>
</evidence>
<dbReference type="PROSITE" id="PS01124">
    <property type="entry name" value="HTH_ARAC_FAMILY_2"/>
    <property type="match status" value="1"/>
</dbReference>
<evidence type="ECO:0000256" key="1">
    <source>
        <dbReference type="ARBA" id="ARBA00023015"/>
    </source>
</evidence>
<dbReference type="PRINTS" id="PR00032">
    <property type="entry name" value="HTHARAC"/>
</dbReference>
<keyword evidence="1" id="KW-0805">Transcription regulation</keyword>
<dbReference type="InterPro" id="IPR018062">
    <property type="entry name" value="HTH_AraC-typ_CS"/>
</dbReference>
<dbReference type="SMART" id="SM00342">
    <property type="entry name" value="HTH_ARAC"/>
    <property type="match status" value="1"/>
</dbReference>
<dbReference type="PROSITE" id="PS00041">
    <property type="entry name" value="HTH_ARAC_FAMILY_1"/>
    <property type="match status" value="1"/>
</dbReference>
<dbReference type="Pfam" id="PF12833">
    <property type="entry name" value="HTH_18"/>
    <property type="match status" value="1"/>
</dbReference>
<dbReference type="PANTHER" id="PTHR43280:SF28">
    <property type="entry name" value="HTH-TYPE TRANSCRIPTIONAL ACTIVATOR RHAS"/>
    <property type="match status" value="1"/>
</dbReference>
<dbReference type="RefSeq" id="WP_099521476.1">
    <property type="nucleotide sequence ID" value="NZ_CP016808.1"/>
</dbReference>